<accession>A0AAU6VED3</accession>
<proteinExistence type="predicted"/>
<gene>
    <name evidence="2" type="ORF">MRM63_08605</name>
</gene>
<evidence type="ECO:0008006" key="3">
    <source>
        <dbReference type="Google" id="ProtNLM"/>
    </source>
</evidence>
<keyword evidence="1" id="KW-1133">Transmembrane helix</keyword>
<dbReference type="EMBL" id="CP095350">
    <property type="protein sequence ID" value="XAG83639.1"/>
    <property type="molecule type" value="Genomic_DNA"/>
</dbReference>
<sequence>MMFFLYNNNQSIVQYILKSYLVCVSVSVIISFGLFCFELIPEESPSDNLGIIDVIGGSLISPAIETIGIYLIIKPLGLFLNSYKVKSIIVASIFSYLHFLVSPIWGVTTFFSFFVFAVSFSVWTMRSDRLGMLVPFMIHFLLNFSSLIFVYISQFYYQ</sequence>
<name>A0AAU6VED3_UNCXX</name>
<keyword evidence="1" id="KW-0812">Transmembrane</keyword>
<feature type="transmembrane region" description="Helical" evidence="1">
    <location>
        <begin position="49"/>
        <end position="73"/>
    </location>
</feature>
<organism evidence="2">
    <name type="scientific">bacterium 19MO03SA05</name>
    <dbReference type="NCBI Taxonomy" id="2920620"/>
    <lineage>
        <taxon>Bacteria</taxon>
    </lineage>
</organism>
<feature type="transmembrane region" description="Helical" evidence="1">
    <location>
        <begin position="93"/>
        <end position="118"/>
    </location>
</feature>
<feature type="transmembrane region" description="Helical" evidence="1">
    <location>
        <begin position="130"/>
        <end position="152"/>
    </location>
</feature>
<protein>
    <recommendedName>
        <fullName evidence="3">CPBP family intramembrane metalloprotease</fullName>
    </recommendedName>
</protein>
<evidence type="ECO:0000256" key="1">
    <source>
        <dbReference type="SAM" id="Phobius"/>
    </source>
</evidence>
<feature type="transmembrane region" description="Helical" evidence="1">
    <location>
        <begin position="12"/>
        <end position="37"/>
    </location>
</feature>
<dbReference type="AlphaFoldDB" id="A0AAU6VED3"/>
<keyword evidence="1" id="KW-0472">Membrane</keyword>
<evidence type="ECO:0000313" key="2">
    <source>
        <dbReference type="EMBL" id="XAG83639.1"/>
    </source>
</evidence>
<reference evidence="2" key="1">
    <citation type="submission" date="2022-03" db="EMBL/GenBank/DDBJ databases">
        <title>Sea Food Isolates.</title>
        <authorList>
            <person name="Li c."/>
        </authorList>
    </citation>
    <scope>NUCLEOTIDE SEQUENCE</scope>
    <source>
        <strain evidence="2">19MO03SA05</strain>
    </source>
</reference>